<evidence type="ECO:0000313" key="3">
    <source>
        <dbReference type="EMBL" id="KAK9856800.1"/>
    </source>
</evidence>
<dbReference type="EMBL" id="JALJOV010001000">
    <property type="protein sequence ID" value="KAK9856800.1"/>
    <property type="molecule type" value="Genomic_DNA"/>
</dbReference>
<evidence type="ECO:0000256" key="1">
    <source>
        <dbReference type="SAM" id="Coils"/>
    </source>
</evidence>
<name>A0AAW1SU57_9CHLO</name>
<dbReference type="PANTHER" id="PTHR31935:SF1">
    <property type="entry name" value="COILED-COIL DOMAIN-CONTAINING PROTEIN 13"/>
    <property type="match status" value="1"/>
</dbReference>
<accession>A0AAW1SU57</accession>
<dbReference type="AlphaFoldDB" id="A0AAW1SU57"/>
<dbReference type="Proteomes" id="UP001485043">
    <property type="component" value="Unassembled WGS sequence"/>
</dbReference>
<gene>
    <name evidence="3" type="ORF">WJX84_000939</name>
</gene>
<reference evidence="3 4" key="1">
    <citation type="journal article" date="2024" name="Nat. Commun.">
        <title>Phylogenomics reveals the evolutionary origins of lichenization in chlorophyte algae.</title>
        <authorList>
            <person name="Puginier C."/>
            <person name="Libourel C."/>
            <person name="Otte J."/>
            <person name="Skaloud P."/>
            <person name="Haon M."/>
            <person name="Grisel S."/>
            <person name="Petersen M."/>
            <person name="Berrin J.G."/>
            <person name="Delaux P.M."/>
            <person name="Dal Grande F."/>
            <person name="Keller J."/>
        </authorList>
    </citation>
    <scope>NUCLEOTIDE SEQUENCE [LARGE SCALE GENOMIC DNA]</scope>
    <source>
        <strain evidence="3 4">SAG 2523</strain>
    </source>
</reference>
<feature type="coiled-coil region" evidence="1">
    <location>
        <begin position="492"/>
        <end position="519"/>
    </location>
</feature>
<feature type="region of interest" description="Disordered" evidence="2">
    <location>
        <begin position="160"/>
        <end position="183"/>
    </location>
</feature>
<organism evidence="3 4">
    <name type="scientific">Apatococcus fuscideae</name>
    <dbReference type="NCBI Taxonomy" id="2026836"/>
    <lineage>
        <taxon>Eukaryota</taxon>
        <taxon>Viridiplantae</taxon>
        <taxon>Chlorophyta</taxon>
        <taxon>core chlorophytes</taxon>
        <taxon>Trebouxiophyceae</taxon>
        <taxon>Chlorellales</taxon>
        <taxon>Chlorellaceae</taxon>
        <taxon>Apatococcus</taxon>
    </lineage>
</organism>
<sequence>MDSLSPTSDLAAHLQQSPVDPQSGALVESLPNVEHVDAVSSAEASEHKVGTSKDFIKQLAAVKPSGATLAAAEAVDGASEHPFRRELSGRAETEPLAAEGLMAADVVVEGNHATALLAASEPLPTEARQHSEDSLATPHSNYTQLQAHPSNDEVMSLPAADQAESHRAASRQHLEDAPATPSLIDPTELQASASHEAPMSPLVQVLPAPQQRQKKVISHPPITTTSRSFLMTWSRSARRRPLISLAADAAQNEFMGPDSLDDMSEYRPEPRVDGGLITRVRELQATNEQLSGALSHKTAEADSLRELAEAVQQQQAATLQARKIMELSRKARGLQLVVERERARTAAAEAELHRMQALQPTFQSSLDPQSLENACRHAVDEASHAAEVARRDAQSFKEKWEYCAHKLHQNDVQVGQLKSERDRYARALLREVGDEVPMEKVLDEGSDWRGRAQQISLLRDRVREASLQQGTTGMSTGSRHNSRHRAHLESMRAGQQQETERLRSEVAAFQNELDRQKLRSDSAVARMQTRAAEMKSIKAKLAVLLDKNSNDDKLIEALRAELVSAKSGSNVKAADVVSKEELFKQIGALQQAAAVQHRRTEDQHQLIQALKDQLHAAAALDPGLGTDAS</sequence>
<feature type="region of interest" description="Disordered" evidence="2">
    <location>
        <begin position="1"/>
        <end position="31"/>
    </location>
</feature>
<feature type="compositionally biased region" description="Polar residues" evidence="2">
    <location>
        <begin position="1"/>
        <end position="20"/>
    </location>
</feature>
<keyword evidence="1" id="KW-0175">Coiled coil</keyword>
<feature type="region of interest" description="Disordered" evidence="2">
    <location>
        <begin position="121"/>
        <end position="145"/>
    </location>
</feature>
<dbReference type="InterPro" id="IPR038929">
    <property type="entry name" value="CCDC13"/>
</dbReference>
<keyword evidence="4" id="KW-1185">Reference proteome</keyword>
<evidence type="ECO:0008006" key="5">
    <source>
        <dbReference type="Google" id="ProtNLM"/>
    </source>
</evidence>
<proteinExistence type="predicted"/>
<dbReference type="PANTHER" id="PTHR31935">
    <property type="entry name" value="COILED-COIL DOMAIN-CONTAINING PROTEIN 13"/>
    <property type="match status" value="1"/>
</dbReference>
<evidence type="ECO:0000256" key="2">
    <source>
        <dbReference type="SAM" id="MobiDB-lite"/>
    </source>
</evidence>
<protein>
    <recommendedName>
        <fullName evidence="5">Centrosomal protein of 162 kDa</fullName>
    </recommendedName>
</protein>
<feature type="compositionally biased region" description="Basic and acidic residues" evidence="2">
    <location>
        <begin position="163"/>
        <end position="176"/>
    </location>
</feature>
<comment type="caution">
    <text evidence="3">The sequence shown here is derived from an EMBL/GenBank/DDBJ whole genome shotgun (WGS) entry which is preliminary data.</text>
</comment>
<evidence type="ECO:0000313" key="4">
    <source>
        <dbReference type="Proteomes" id="UP001485043"/>
    </source>
</evidence>